<proteinExistence type="predicted"/>
<organism evidence="1 2">
    <name type="scientific">Streptomyces glebosus</name>
    <dbReference type="NCBI Taxonomy" id="249580"/>
    <lineage>
        <taxon>Bacteria</taxon>
        <taxon>Bacillati</taxon>
        <taxon>Actinomycetota</taxon>
        <taxon>Actinomycetes</taxon>
        <taxon>Kitasatosporales</taxon>
        <taxon>Streptomycetaceae</taxon>
        <taxon>Streptomyces</taxon>
    </lineage>
</organism>
<comment type="caution">
    <text evidence="1">The sequence shown here is derived from an EMBL/GenBank/DDBJ whole genome shotgun (WGS) entry which is preliminary data.</text>
</comment>
<name>A0A640T3M2_9ACTN</name>
<sequence length="116" mass="11257">MLAATTTCSCVGVSATTTVTVGSAAVLTAQPACYRLNLATLTAQATFTATGATPGSTVTFHLGTGPNGPVACTAVANASGVATCTATLSLFQLVFVTYTATSGSQSSTSTLGPCIP</sequence>
<reference evidence="1 2" key="1">
    <citation type="submission" date="2019-12" db="EMBL/GenBank/DDBJ databases">
        <title>Whole genome shotgun sequence of Streptomyces hygroscopicus subsp. glebosus NBRC 13786.</title>
        <authorList>
            <person name="Ichikawa N."/>
            <person name="Kimura A."/>
            <person name="Kitahashi Y."/>
            <person name="Komaki H."/>
            <person name="Tamura T."/>
        </authorList>
    </citation>
    <scope>NUCLEOTIDE SEQUENCE [LARGE SCALE GENOMIC DNA]</scope>
    <source>
        <strain evidence="1 2">NBRC 13786</strain>
    </source>
</reference>
<protein>
    <recommendedName>
        <fullName evidence="3">Ig-like domain-containing protein</fullName>
    </recommendedName>
</protein>
<dbReference type="AlphaFoldDB" id="A0A640T3M2"/>
<gene>
    <name evidence="1" type="ORF">Sgleb_51480</name>
</gene>
<evidence type="ECO:0000313" key="1">
    <source>
        <dbReference type="EMBL" id="GFE17101.1"/>
    </source>
</evidence>
<dbReference type="Proteomes" id="UP000430079">
    <property type="component" value="Unassembled WGS sequence"/>
</dbReference>
<keyword evidence="2" id="KW-1185">Reference proteome</keyword>
<evidence type="ECO:0008006" key="3">
    <source>
        <dbReference type="Google" id="ProtNLM"/>
    </source>
</evidence>
<dbReference type="EMBL" id="BLIO01000001">
    <property type="protein sequence ID" value="GFE17101.1"/>
    <property type="molecule type" value="Genomic_DNA"/>
</dbReference>
<evidence type="ECO:0000313" key="2">
    <source>
        <dbReference type="Proteomes" id="UP000430079"/>
    </source>
</evidence>
<accession>A0A640T3M2</accession>